<gene>
    <name evidence="1" type="ORF">EHQ76_06740</name>
</gene>
<comment type="caution">
    <text evidence="1">The sequence shown here is derived from an EMBL/GenBank/DDBJ whole genome shotgun (WGS) entry which is preliminary data.</text>
</comment>
<dbReference type="EMBL" id="RQGN01000036">
    <property type="protein sequence ID" value="TGM05958.1"/>
    <property type="molecule type" value="Genomic_DNA"/>
</dbReference>
<evidence type="ECO:0000313" key="1">
    <source>
        <dbReference type="EMBL" id="TGM05958.1"/>
    </source>
</evidence>
<proteinExistence type="predicted"/>
<protein>
    <submittedName>
        <fullName evidence="1">Uncharacterized protein</fullName>
    </submittedName>
</protein>
<dbReference type="OrthoDB" id="345273at2"/>
<reference evidence="1 2" key="1">
    <citation type="journal article" date="2019" name="PLoS Negl. Trop. Dis.">
        <title>Revisiting the worldwide diversity of Leptospira species in the environment.</title>
        <authorList>
            <person name="Vincent A.T."/>
            <person name="Schiettekatte O."/>
            <person name="Bourhy P."/>
            <person name="Veyrier F.J."/>
            <person name="Picardeau M."/>
        </authorList>
    </citation>
    <scope>NUCLEOTIDE SEQUENCE [LARGE SCALE GENOMIC DNA]</scope>
    <source>
        <strain evidence="1 2">201702444</strain>
    </source>
</reference>
<accession>A0A5F2BK57</accession>
<dbReference type="Proteomes" id="UP000298429">
    <property type="component" value="Unassembled WGS sequence"/>
</dbReference>
<sequence length="91" mass="10759">MNSYLTNLKSFLQTHKTFLISRSLLLLLVFLFIKVNRIEIKMNPDTETFEKVTPVDYKIDRTRLICYSRRIPEEIQKTCDGAFPSEEGENR</sequence>
<name>A0A5F2BK57_9LEPT</name>
<evidence type="ECO:0000313" key="2">
    <source>
        <dbReference type="Proteomes" id="UP000298429"/>
    </source>
</evidence>
<dbReference type="AlphaFoldDB" id="A0A5F2BK57"/>
<organism evidence="1 2">
    <name type="scientific">Leptospira barantonii</name>
    <dbReference type="NCBI Taxonomy" id="2023184"/>
    <lineage>
        <taxon>Bacteria</taxon>
        <taxon>Pseudomonadati</taxon>
        <taxon>Spirochaetota</taxon>
        <taxon>Spirochaetia</taxon>
        <taxon>Leptospirales</taxon>
        <taxon>Leptospiraceae</taxon>
        <taxon>Leptospira</taxon>
    </lineage>
</organism>